<dbReference type="PANTHER" id="PTHR33361">
    <property type="entry name" value="GLR0591 PROTEIN"/>
    <property type="match status" value="1"/>
</dbReference>
<protein>
    <submittedName>
        <fullName evidence="2">Uncharacterized protein</fullName>
    </submittedName>
</protein>
<dbReference type="Pfam" id="PF05960">
    <property type="entry name" value="DUF885"/>
    <property type="match status" value="2"/>
</dbReference>
<name>A0A3M6UE49_POCDA</name>
<evidence type="ECO:0000313" key="2">
    <source>
        <dbReference type="EMBL" id="RMX51963.1"/>
    </source>
</evidence>
<feature type="transmembrane region" description="Helical" evidence="1">
    <location>
        <begin position="63"/>
        <end position="87"/>
    </location>
</feature>
<keyword evidence="3" id="KW-1185">Reference proteome</keyword>
<organism evidence="2 3">
    <name type="scientific">Pocillopora damicornis</name>
    <name type="common">Cauliflower coral</name>
    <name type="synonym">Millepora damicornis</name>
    <dbReference type="NCBI Taxonomy" id="46731"/>
    <lineage>
        <taxon>Eukaryota</taxon>
        <taxon>Metazoa</taxon>
        <taxon>Cnidaria</taxon>
        <taxon>Anthozoa</taxon>
        <taxon>Hexacorallia</taxon>
        <taxon>Scleractinia</taxon>
        <taxon>Astrocoeniina</taxon>
        <taxon>Pocilloporidae</taxon>
        <taxon>Pocillopora</taxon>
    </lineage>
</organism>
<reference evidence="2 3" key="1">
    <citation type="journal article" date="2018" name="Sci. Rep.">
        <title>Comparative analysis of the Pocillopora damicornis genome highlights role of immune system in coral evolution.</title>
        <authorList>
            <person name="Cunning R."/>
            <person name="Bay R.A."/>
            <person name="Gillette P."/>
            <person name="Baker A.C."/>
            <person name="Traylor-Knowles N."/>
        </authorList>
    </citation>
    <scope>NUCLEOTIDE SEQUENCE [LARGE SCALE GENOMIC DNA]</scope>
    <source>
        <strain evidence="2">RSMAS</strain>
        <tissue evidence="2">Whole animal</tissue>
    </source>
</reference>
<comment type="caution">
    <text evidence="2">The sequence shown here is derived from an EMBL/GenBank/DDBJ whole genome shotgun (WGS) entry which is preliminary data.</text>
</comment>
<sequence length="1567" mass="178110">MAYLNFCPTALLQLLHQNTVWFIIQFGSLAEQLSSSSICIIYQSPFETLDVAGRMVFNKNRNTLVIVTGVITLIGLILLIVGIVLIAKAKEKSSEDCNAGVSGASGGEDANRCSYSEEAKRAGVDKFLQKVQDTYYDLHPQDLIFKPGGVKNEEFMTKFKPYNPEPRNLKKITDKARQLLNELDDLGVNTLRLKPREKKAVAQLKHYLQNNFGKPYDSDYYAGDFLMGPNLFCWQEICSVGSSDIRYGLGNFHPKNLDDVRLFLSKMELVAATFSTYVNNLRLGIKAGMVRSVEECKAGIDAFKRNYLQVSLQGEQGIFDEDYMKPIFAAKFLAGLKPSHLEEWEKENQMTVNVSIREHALKYISKSILDVIKFLETENLQHCVPSSISSGLAKLPLSHVYENGSQTAENTTKQLPTGEKLDGKKAYESILPYFTTISKTPDQVHELGNEMVKKLYPEVLEIARDVTKEADNDTAKERFIKRLNNSDMYFAEKPIPANESDENAHKLCSSVEGARKYCPVRWEAMQNWFAEARRVMSMLDPQTTDMFHFSGLKHTTPNCPVDMAPTFNPSKGAQSYMRSTKDCSRNSLYNIPFFMERPGPKYSEWSVNAHEARPGHHTQVQGLVEHFRDSCGGVILWLDSSTYYTAFTEGWALYAENPLIAKETNVYANEPFQKYGMLKWQVWRALRLVVDTGLHYKGFSRAEALDYFAKYAWDTSDTAEKEITRYQSDPGQATAYMIGQLKIMELRDYATKELGDDFNLKDFHFYLLAQGSAPLSYLEEGIHEYVRCAKDKDQEGCKDVLNPVAPEGEQVNEFVGVLIAGVVALAGVVLLIVGIVLIAKANNEECTRSEEPETGRCGYSSEAKRAGLDKFLQKVQDTYFELHPQDLIFKPGGVKPDEYLAEFKPYNPEPENLKRITDTARQLVKQLKDLGVNTLFLKPREKKALAQVKHYLQNNFGQPYDSNYYAGDFLMGPNLFCWQPICNVGHYDIRMGLGNLHPRDLTQLRVFLDKTKLVAHTFSTYIENLRIGVKAGMVRSKEECSAGLKSFKRRYLQVSLQGVKGIHHEYFMKPIFSEQFVSDLKPSHLDEWKKDNGKTVNESIREYAEEYIGRPIHDVIRFLETENLMHCVPSSISSGLAELPLSSVYVNGSRTAVSTTKQLPTGETLDGKKAYESILPYFTTTSLSPDEIHQLGNEMLAKLYPEVLEIARSVTNKANNDTAKDLFIKRLNQSDMYFTDKPIPANESDENAFNLCSSEEGAKKYCPKRWEAMQKWIAEARKVMGMLDPQTIDMFYFSGSKYTTPNCPVDMAPNFNPSSGAQSYLRSTKDCTRNSRYRIPFFLDRPGPLYEEWTVNAHEARPGHHTQVQGLIEHFQDSCGGVISWLDTNTRYTAFSEGWALYAENPLIARDTNVYEKEPLQKYGMLKWQVWRALRLIVDTGLHYKGFSRAQALRYFADYAWDTSDIAQKEVTRYQSDPGQATAYMIGQLKILELRKYATKELGDDFNLKDFHFYLLAQGSAPISFLEDSIHEYVRCAKEKEQEGCDAVLNPVVPEEEQVTEFLGFTLHRMC</sequence>
<accession>A0A3M6UE49</accession>
<proteinExistence type="predicted"/>
<dbReference type="PANTHER" id="PTHR33361:SF2">
    <property type="entry name" value="DUF885 DOMAIN-CONTAINING PROTEIN"/>
    <property type="match status" value="1"/>
</dbReference>
<dbReference type="EMBL" id="RCHS01001705">
    <property type="protein sequence ID" value="RMX51963.1"/>
    <property type="molecule type" value="Genomic_DNA"/>
</dbReference>
<gene>
    <name evidence="2" type="ORF">pdam_00004753</name>
</gene>
<dbReference type="InterPro" id="IPR010281">
    <property type="entry name" value="DUF885"/>
</dbReference>
<evidence type="ECO:0000256" key="1">
    <source>
        <dbReference type="SAM" id="Phobius"/>
    </source>
</evidence>
<keyword evidence="1" id="KW-0812">Transmembrane</keyword>
<keyword evidence="1" id="KW-1133">Transmembrane helix</keyword>
<dbReference type="Proteomes" id="UP000275408">
    <property type="component" value="Unassembled WGS sequence"/>
</dbReference>
<dbReference type="OrthoDB" id="5974059at2759"/>
<evidence type="ECO:0000313" key="3">
    <source>
        <dbReference type="Proteomes" id="UP000275408"/>
    </source>
</evidence>
<keyword evidence="1" id="KW-0472">Membrane</keyword>